<accession>A0A1M6PF91</accession>
<reference evidence="3 4" key="1">
    <citation type="submission" date="2016-11" db="EMBL/GenBank/DDBJ databases">
        <authorList>
            <person name="Jaros S."/>
            <person name="Januszkiewicz K."/>
            <person name="Wedrychowicz H."/>
        </authorList>
    </citation>
    <scope>NUCLEOTIDE SEQUENCE [LARGE SCALE GENOMIC DNA]</scope>
    <source>
        <strain evidence="3 4">DSM 18772</strain>
    </source>
</reference>
<dbReference type="EMBL" id="FQYR01000005">
    <property type="protein sequence ID" value="SHK06560.1"/>
    <property type="molecule type" value="Genomic_DNA"/>
</dbReference>
<dbReference type="InterPro" id="IPR008988">
    <property type="entry name" value="Transcriptional_repressor_C"/>
</dbReference>
<dbReference type="InterPro" id="IPR007167">
    <property type="entry name" value="Fe-transptr_FeoA-like"/>
</dbReference>
<gene>
    <name evidence="3" type="ORF">SAMN02745181_3171</name>
</gene>
<dbReference type="OrthoDB" id="197154at2"/>
<dbReference type="SMART" id="SM00899">
    <property type="entry name" value="FeoA"/>
    <property type="match status" value="1"/>
</dbReference>
<dbReference type="SUPFAM" id="SSF50037">
    <property type="entry name" value="C-terminal domain of transcriptional repressors"/>
    <property type="match status" value="1"/>
</dbReference>
<dbReference type="Gene3D" id="2.30.30.90">
    <property type="match status" value="1"/>
</dbReference>
<evidence type="ECO:0000313" key="3">
    <source>
        <dbReference type="EMBL" id="SHK06560.1"/>
    </source>
</evidence>
<dbReference type="AlphaFoldDB" id="A0A1M6PF91"/>
<protein>
    <submittedName>
        <fullName evidence="3">FeoA domain-containing protein</fullName>
    </submittedName>
</protein>
<dbReference type="STRING" id="1123071.SAMN02745181_3171"/>
<organism evidence="3 4">
    <name type="scientific">Rubritalea squalenifaciens DSM 18772</name>
    <dbReference type="NCBI Taxonomy" id="1123071"/>
    <lineage>
        <taxon>Bacteria</taxon>
        <taxon>Pseudomonadati</taxon>
        <taxon>Verrucomicrobiota</taxon>
        <taxon>Verrucomicrobiia</taxon>
        <taxon>Verrucomicrobiales</taxon>
        <taxon>Rubritaleaceae</taxon>
        <taxon>Rubritalea</taxon>
    </lineage>
</organism>
<dbReference type="Proteomes" id="UP000184510">
    <property type="component" value="Unassembled WGS sequence"/>
</dbReference>
<evidence type="ECO:0000259" key="2">
    <source>
        <dbReference type="SMART" id="SM00899"/>
    </source>
</evidence>
<dbReference type="RefSeq" id="WP_143184719.1">
    <property type="nucleotide sequence ID" value="NZ_FQYR01000005.1"/>
</dbReference>
<evidence type="ECO:0000256" key="1">
    <source>
        <dbReference type="ARBA" id="ARBA00023004"/>
    </source>
</evidence>
<dbReference type="GO" id="GO:0046914">
    <property type="term" value="F:transition metal ion binding"/>
    <property type="evidence" value="ECO:0007669"/>
    <property type="project" value="InterPro"/>
</dbReference>
<keyword evidence="1" id="KW-0408">Iron</keyword>
<keyword evidence="4" id="KW-1185">Reference proteome</keyword>
<feature type="domain" description="Ferrous iron transporter FeoA-like" evidence="2">
    <location>
        <begin position="16"/>
        <end position="83"/>
    </location>
</feature>
<dbReference type="Pfam" id="PF04023">
    <property type="entry name" value="FeoA"/>
    <property type="match status" value="1"/>
</dbReference>
<dbReference type="InParanoid" id="A0A1M6PF91"/>
<sequence length="84" mass="9079">MNITDIAHELEADSAMTLSQASVGCSFRISHLNGASCQRLRSMGFCETMEVKKLSNGRTLLCSVCGTKMALNRKLADQILVCPA</sequence>
<dbReference type="InterPro" id="IPR038157">
    <property type="entry name" value="FeoA_core_dom"/>
</dbReference>
<name>A0A1M6PF91_9BACT</name>
<proteinExistence type="predicted"/>
<evidence type="ECO:0000313" key="4">
    <source>
        <dbReference type="Proteomes" id="UP000184510"/>
    </source>
</evidence>